<protein>
    <submittedName>
        <fullName evidence="2">Heterogeneous nuclear ribonucleoprotein L</fullName>
    </submittedName>
</protein>
<evidence type="ECO:0000313" key="2">
    <source>
        <dbReference type="EMBL" id="KYN31723.1"/>
    </source>
</evidence>
<evidence type="ECO:0000256" key="1">
    <source>
        <dbReference type="SAM" id="MobiDB-lite"/>
    </source>
</evidence>
<dbReference type="Gene3D" id="3.30.70.330">
    <property type="match status" value="1"/>
</dbReference>
<dbReference type="Proteomes" id="UP000078541">
    <property type="component" value="Unassembled WGS sequence"/>
</dbReference>
<reference evidence="2 3" key="1">
    <citation type="submission" date="2016-03" db="EMBL/GenBank/DDBJ databases">
        <title>Trachymyrmex septentrionalis WGS genome.</title>
        <authorList>
            <person name="Nygaard S."/>
            <person name="Hu H."/>
            <person name="Boomsma J."/>
            <person name="Zhang G."/>
        </authorList>
    </citation>
    <scope>NUCLEOTIDE SEQUENCE [LARGE SCALE GENOMIC DNA]</scope>
    <source>
        <strain evidence="2">Tsep2-gDNA-1</strain>
        <tissue evidence="2">Whole body</tissue>
    </source>
</reference>
<feature type="non-terminal residue" evidence="2">
    <location>
        <position position="1"/>
    </location>
</feature>
<dbReference type="AlphaFoldDB" id="A0A195ETZ8"/>
<organism evidence="2 3">
    <name type="scientific">Trachymyrmex septentrionalis</name>
    <dbReference type="NCBI Taxonomy" id="34720"/>
    <lineage>
        <taxon>Eukaryota</taxon>
        <taxon>Metazoa</taxon>
        <taxon>Ecdysozoa</taxon>
        <taxon>Arthropoda</taxon>
        <taxon>Hexapoda</taxon>
        <taxon>Insecta</taxon>
        <taxon>Pterygota</taxon>
        <taxon>Neoptera</taxon>
        <taxon>Endopterygota</taxon>
        <taxon>Hymenoptera</taxon>
        <taxon>Apocrita</taxon>
        <taxon>Aculeata</taxon>
        <taxon>Formicoidea</taxon>
        <taxon>Formicidae</taxon>
        <taxon>Myrmicinae</taxon>
        <taxon>Trachymyrmex</taxon>
    </lineage>
</organism>
<dbReference type="EMBL" id="KQ981965">
    <property type="protein sequence ID" value="KYN31723.1"/>
    <property type="molecule type" value="Genomic_DNA"/>
</dbReference>
<accession>A0A195ETZ8</accession>
<evidence type="ECO:0000313" key="3">
    <source>
        <dbReference type="Proteomes" id="UP000078541"/>
    </source>
</evidence>
<sequence length="104" mass="11707">IITFDSIESATRAKETLHGADIYSGCCTLKIDFAKRKAIAGISRARYKPYKQNFSRNDNRAGHSRNSPQLRHGLDVLSPADIIDGVAFRLHEISEPLEMDFRTD</sequence>
<name>A0A195ETZ8_9HYME</name>
<feature type="region of interest" description="Disordered" evidence="1">
    <location>
        <begin position="52"/>
        <end position="72"/>
    </location>
</feature>
<keyword evidence="2" id="KW-0687">Ribonucleoprotein</keyword>
<dbReference type="GO" id="GO:1990904">
    <property type="term" value="C:ribonucleoprotein complex"/>
    <property type="evidence" value="ECO:0007669"/>
    <property type="project" value="UniProtKB-KW"/>
</dbReference>
<proteinExistence type="predicted"/>
<dbReference type="STRING" id="34720.A0A195ETZ8"/>
<dbReference type="InterPro" id="IPR035979">
    <property type="entry name" value="RBD_domain_sf"/>
</dbReference>
<dbReference type="InterPro" id="IPR012677">
    <property type="entry name" value="Nucleotide-bd_a/b_plait_sf"/>
</dbReference>
<dbReference type="SUPFAM" id="SSF54928">
    <property type="entry name" value="RNA-binding domain, RBD"/>
    <property type="match status" value="1"/>
</dbReference>
<dbReference type="GO" id="GO:0003676">
    <property type="term" value="F:nucleic acid binding"/>
    <property type="evidence" value="ECO:0007669"/>
    <property type="project" value="InterPro"/>
</dbReference>
<gene>
    <name evidence="2" type="ORF">ALC56_13862</name>
</gene>
<keyword evidence="3" id="KW-1185">Reference proteome</keyword>